<dbReference type="KEGG" id="ppd:Ppro_3096"/>
<keyword evidence="2" id="KW-0479">Metal-binding</keyword>
<dbReference type="GO" id="GO:0051539">
    <property type="term" value="F:4 iron, 4 sulfur cluster binding"/>
    <property type="evidence" value="ECO:0007669"/>
    <property type="project" value="UniProtKB-KW"/>
</dbReference>
<evidence type="ECO:0000256" key="4">
    <source>
        <dbReference type="ARBA" id="ARBA00023014"/>
    </source>
</evidence>
<organism evidence="6 7">
    <name type="scientific">Pelobacter propionicus (strain DSM 2379 / NBRC 103807 / OttBd1)</name>
    <dbReference type="NCBI Taxonomy" id="338966"/>
    <lineage>
        <taxon>Bacteria</taxon>
        <taxon>Pseudomonadati</taxon>
        <taxon>Thermodesulfobacteriota</taxon>
        <taxon>Desulfuromonadia</taxon>
        <taxon>Desulfuromonadales</taxon>
        <taxon>Desulfuromonadaceae</taxon>
        <taxon>Pelobacter</taxon>
    </lineage>
</organism>
<evidence type="ECO:0000256" key="2">
    <source>
        <dbReference type="ARBA" id="ARBA00022723"/>
    </source>
</evidence>
<evidence type="ECO:0000256" key="1">
    <source>
        <dbReference type="ARBA" id="ARBA00022485"/>
    </source>
</evidence>
<dbReference type="Gene3D" id="3.30.70.20">
    <property type="match status" value="1"/>
</dbReference>
<evidence type="ECO:0000313" key="7">
    <source>
        <dbReference type="Proteomes" id="UP000006732"/>
    </source>
</evidence>
<evidence type="ECO:0000313" key="6">
    <source>
        <dbReference type="EMBL" id="ABL00692.1"/>
    </source>
</evidence>
<dbReference type="SUPFAM" id="SSF54862">
    <property type="entry name" value="4Fe-4S ferredoxins"/>
    <property type="match status" value="1"/>
</dbReference>
<dbReference type="GO" id="GO:0046872">
    <property type="term" value="F:metal ion binding"/>
    <property type="evidence" value="ECO:0007669"/>
    <property type="project" value="UniProtKB-KW"/>
</dbReference>
<keyword evidence="4" id="KW-0411">Iron-sulfur</keyword>
<dbReference type="eggNOG" id="COG2006">
    <property type="taxonomic scope" value="Bacteria"/>
</dbReference>
<dbReference type="HOGENOM" id="CLU_058393_1_0_7"/>
<evidence type="ECO:0000256" key="3">
    <source>
        <dbReference type="ARBA" id="ARBA00023004"/>
    </source>
</evidence>
<dbReference type="InterPro" id="IPR017900">
    <property type="entry name" value="4Fe4S_Fe_S_CS"/>
</dbReference>
<dbReference type="STRING" id="338966.Ppro_3096"/>
<sequence>MFYRFISDGCSLWVVKRFRTIKRIWLNLGHGIECGRGNWEGGQHRESRGCCIERGCEVKARVSVRRVDSYGYERLREAVVALLEPLGGIGAFTGPGERVLLKPNMLAARSPEAAVTTHPALVRIMAELVRSTGASVMVGDSPGIDNYQKVAERSGIGRASLEGGAELVPFDETVEVQGNGTFRRITLARAYWEADKVINLPKLKTHEMMTMTCAVKNLFGAVVGMEKAEWHLRAGTSRQQFAHLLLEIYLLKKPTLNVVDAVVAMEGDGPGSGDPVSLNALIAGVNPLAVDAVAARLAGLPADMLHIQREAERMGLAGARGDGLELVGSALEEFSLRPFRLPRGLDVQFGLPEFLKRGLRRHLTARPVVDKKRCVLCGICRDACPPRVIRIKNSALSIDEGRCIRCWCCRELCPRDAMEVHRGVLMRLVAALRNRRRGQDSSSSPPRGISR</sequence>
<dbReference type="PROSITE" id="PS00198">
    <property type="entry name" value="4FE4S_FER_1"/>
    <property type="match status" value="1"/>
</dbReference>
<protein>
    <recommendedName>
        <fullName evidence="5">4Fe-4S ferredoxin-type domain-containing protein</fullName>
    </recommendedName>
</protein>
<keyword evidence="7" id="KW-1185">Reference proteome</keyword>
<dbReference type="PANTHER" id="PTHR43687:SF1">
    <property type="entry name" value="FERREDOXIN III"/>
    <property type="match status" value="1"/>
</dbReference>
<dbReference type="eggNOG" id="COG1145">
    <property type="taxonomic scope" value="Bacteria"/>
</dbReference>
<keyword evidence="3" id="KW-0408">Iron</keyword>
<dbReference type="PROSITE" id="PS51379">
    <property type="entry name" value="4FE4S_FER_2"/>
    <property type="match status" value="2"/>
</dbReference>
<dbReference type="InterPro" id="IPR017896">
    <property type="entry name" value="4Fe4S_Fe-S-bd"/>
</dbReference>
<gene>
    <name evidence="6" type="ordered locus">Ppro_3096</name>
</gene>
<dbReference type="AlphaFoldDB" id="A1ATM1"/>
<name>A1ATM1_PELPD</name>
<dbReference type="EMBL" id="CP000482">
    <property type="protein sequence ID" value="ABL00692.1"/>
    <property type="molecule type" value="Genomic_DNA"/>
</dbReference>
<dbReference type="Proteomes" id="UP000006732">
    <property type="component" value="Chromosome"/>
</dbReference>
<feature type="domain" description="4Fe-4S ferredoxin-type" evidence="5">
    <location>
        <begin position="395"/>
        <end position="423"/>
    </location>
</feature>
<dbReference type="Pfam" id="PF13237">
    <property type="entry name" value="Fer4_10"/>
    <property type="match status" value="1"/>
</dbReference>
<dbReference type="PANTHER" id="PTHR43687">
    <property type="entry name" value="ADENYLYLSULFATE REDUCTASE, BETA SUBUNIT"/>
    <property type="match status" value="1"/>
</dbReference>
<keyword evidence="1" id="KW-0004">4Fe-4S</keyword>
<accession>A1ATM1</accession>
<proteinExistence type="predicted"/>
<feature type="domain" description="4Fe-4S ferredoxin-type" evidence="5">
    <location>
        <begin position="365"/>
        <end position="394"/>
    </location>
</feature>
<dbReference type="Pfam" id="PF04015">
    <property type="entry name" value="DUF362"/>
    <property type="match status" value="1"/>
</dbReference>
<dbReference type="InterPro" id="IPR007160">
    <property type="entry name" value="DUF362"/>
</dbReference>
<evidence type="ECO:0000259" key="5">
    <source>
        <dbReference type="PROSITE" id="PS51379"/>
    </source>
</evidence>
<reference evidence="6 7" key="1">
    <citation type="submission" date="2006-10" db="EMBL/GenBank/DDBJ databases">
        <title>Complete sequence of chromosome of Pelobacter propionicus DSM 2379.</title>
        <authorList>
            <consortium name="US DOE Joint Genome Institute"/>
            <person name="Copeland A."/>
            <person name="Lucas S."/>
            <person name="Lapidus A."/>
            <person name="Barry K."/>
            <person name="Detter J.C."/>
            <person name="Glavina del Rio T."/>
            <person name="Hammon N."/>
            <person name="Israni S."/>
            <person name="Dalin E."/>
            <person name="Tice H."/>
            <person name="Pitluck S."/>
            <person name="Saunders E."/>
            <person name="Brettin T."/>
            <person name="Bruce D."/>
            <person name="Han C."/>
            <person name="Tapia R."/>
            <person name="Schmutz J."/>
            <person name="Larimer F."/>
            <person name="Land M."/>
            <person name="Hauser L."/>
            <person name="Kyrpides N."/>
            <person name="Kim E."/>
            <person name="Lovley D."/>
            <person name="Richardson P."/>
        </authorList>
    </citation>
    <scope>NUCLEOTIDE SEQUENCE [LARGE SCALE GENOMIC DNA]</scope>
    <source>
        <strain evidence="7">DSM 2379 / NBRC 103807 / OttBd1</strain>
    </source>
</reference>
<dbReference type="InterPro" id="IPR050572">
    <property type="entry name" value="Fe-S_Ferredoxin"/>
</dbReference>